<name>A0ACB8TAV8_9AGAM</name>
<dbReference type="EMBL" id="MU277194">
    <property type="protein sequence ID" value="KAI0065938.1"/>
    <property type="molecule type" value="Genomic_DNA"/>
</dbReference>
<keyword evidence="2" id="KW-1185">Reference proteome</keyword>
<gene>
    <name evidence="1" type="ORF">BV25DRAFT_1616127</name>
</gene>
<protein>
    <submittedName>
        <fullName evidence="1">Uncharacterized protein</fullName>
    </submittedName>
</protein>
<evidence type="ECO:0000313" key="1">
    <source>
        <dbReference type="EMBL" id="KAI0065938.1"/>
    </source>
</evidence>
<sequence>MTSPNVYDGTTLLSYLGLPLDYTPAPGNEPIPFLTKHLHQLPPHLLFYFSTVTTPQERSVLPSVRNRRFKFSNSDPPELRLSEAKRQWPTLWEGRERRGQEEGRQEREWAEKEFLDGKIKSHVGKLAALLGDYEEEREAERVRNVRREQAIAAEDEFVPEEDESSDEEIEGDLPQDDPAVTEDAEEVFTRRIRERFIYGLLEVRDVRRWTKLH</sequence>
<dbReference type="Proteomes" id="UP000814140">
    <property type="component" value="Unassembled WGS sequence"/>
</dbReference>
<reference evidence="1" key="2">
    <citation type="journal article" date="2022" name="New Phytol.">
        <title>Evolutionary transition to the ectomycorrhizal habit in the genomes of a hyperdiverse lineage of mushroom-forming fungi.</title>
        <authorList>
            <person name="Looney B."/>
            <person name="Miyauchi S."/>
            <person name="Morin E."/>
            <person name="Drula E."/>
            <person name="Courty P.E."/>
            <person name="Kohler A."/>
            <person name="Kuo A."/>
            <person name="LaButti K."/>
            <person name="Pangilinan J."/>
            <person name="Lipzen A."/>
            <person name="Riley R."/>
            <person name="Andreopoulos W."/>
            <person name="He G."/>
            <person name="Johnson J."/>
            <person name="Nolan M."/>
            <person name="Tritt A."/>
            <person name="Barry K.W."/>
            <person name="Grigoriev I.V."/>
            <person name="Nagy L.G."/>
            <person name="Hibbett D."/>
            <person name="Henrissat B."/>
            <person name="Matheny P.B."/>
            <person name="Labbe J."/>
            <person name="Martin F.M."/>
        </authorList>
    </citation>
    <scope>NUCLEOTIDE SEQUENCE</scope>
    <source>
        <strain evidence="1">HHB10654</strain>
    </source>
</reference>
<proteinExistence type="predicted"/>
<comment type="caution">
    <text evidence="1">The sequence shown here is derived from an EMBL/GenBank/DDBJ whole genome shotgun (WGS) entry which is preliminary data.</text>
</comment>
<evidence type="ECO:0000313" key="2">
    <source>
        <dbReference type="Proteomes" id="UP000814140"/>
    </source>
</evidence>
<reference evidence="1" key="1">
    <citation type="submission" date="2021-03" db="EMBL/GenBank/DDBJ databases">
        <authorList>
            <consortium name="DOE Joint Genome Institute"/>
            <person name="Ahrendt S."/>
            <person name="Looney B.P."/>
            <person name="Miyauchi S."/>
            <person name="Morin E."/>
            <person name="Drula E."/>
            <person name="Courty P.E."/>
            <person name="Chicoki N."/>
            <person name="Fauchery L."/>
            <person name="Kohler A."/>
            <person name="Kuo A."/>
            <person name="Labutti K."/>
            <person name="Pangilinan J."/>
            <person name="Lipzen A."/>
            <person name="Riley R."/>
            <person name="Andreopoulos W."/>
            <person name="He G."/>
            <person name="Johnson J."/>
            <person name="Barry K.W."/>
            <person name="Grigoriev I.V."/>
            <person name="Nagy L."/>
            <person name="Hibbett D."/>
            <person name="Henrissat B."/>
            <person name="Matheny P.B."/>
            <person name="Labbe J."/>
            <person name="Martin F."/>
        </authorList>
    </citation>
    <scope>NUCLEOTIDE SEQUENCE</scope>
    <source>
        <strain evidence="1">HHB10654</strain>
    </source>
</reference>
<organism evidence="1 2">
    <name type="scientific">Artomyces pyxidatus</name>
    <dbReference type="NCBI Taxonomy" id="48021"/>
    <lineage>
        <taxon>Eukaryota</taxon>
        <taxon>Fungi</taxon>
        <taxon>Dikarya</taxon>
        <taxon>Basidiomycota</taxon>
        <taxon>Agaricomycotina</taxon>
        <taxon>Agaricomycetes</taxon>
        <taxon>Russulales</taxon>
        <taxon>Auriscalpiaceae</taxon>
        <taxon>Artomyces</taxon>
    </lineage>
</organism>
<accession>A0ACB8TAV8</accession>